<organism evidence="2 3">
    <name type="scientific">Thelohanellus kitauei</name>
    <name type="common">Myxosporean</name>
    <dbReference type="NCBI Taxonomy" id="669202"/>
    <lineage>
        <taxon>Eukaryota</taxon>
        <taxon>Metazoa</taxon>
        <taxon>Cnidaria</taxon>
        <taxon>Myxozoa</taxon>
        <taxon>Myxosporea</taxon>
        <taxon>Bivalvulida</taxon>
        <taxon>Platysporina</taxon>
        <taxon>Myxobolidae</taxon>
        <taxon>Thelohanellus</taxon>
    </lineage>
</organism>
<name>A0A0C2IL78_THEKT</name>
<evidence type="ECO:0008006" key="4">
    <source>
        <dbReference type="Google" id="ProtNLM"/>
    </source>
</evidence>
<dbReference type="InterPro" id="IPR009057">
    <property type="entry name" value="Homeodomain-like_sf"/>
</dbReference>
<dbReference type="OrthoDB" id="10046820at2759"/>
<sequence>MVPRYNRISEEMRNLVIKFVKEDFKSQREHERPKEITTPRPGGSRRKVITQQIKDRIQELMNDDLTTNLREIRDMLGVEVTLKTIWKWVTDLGFTYKLVRPITKKEIQCRRR</sequence>
<evidence type="ECO:0000313" key="2">
    <source>
        <dbReference type="EMBL" id="KII66174.1"/>
    </source>
</evidence>
<comment type="caution">
    <text evidence="2">The sequence shown here is derived from an EMBL/GenBank/DDBJ whole genome shotgun (WGS) entry which is preliminary data.</text>
</comment>
<keyword evidence="3" id="KW-1185">Reference proteome</keyword>
<reference evidence="2 3" key="1">
    <citation type="journal article" date="2014" name="Genome Biol. Evol.">
        <title>The genome of the myxosporean Thelohanellus kitauei shows adaptations to nutrient acquisition within its fish host.</title>
        <authorList>
            <person name="Yang Y."/>
            <person name="Xiong J."/>
            <person name="Zhou Z."/>
            <person name="Huo F."/>
            <person name="Miao W."/>
            <person name="Ran C."/>
            <person name="Liu Y."/>
            <person name="Zhang J."/>
            <person name="Feng J."/>
            <person name="Wang M."/>
            <person name="Wang M."/>
            <person name="Wang L."/>
            <person name="Yao B."/>
        </authorList>
    </citation>
    <scope>NUCLEOTIDE SEQUENCE [LARGE SCALE GENOMIC DNA]</scope>
    <source>
        <strain evidence="2">Wuqing</strain>
    </source>
</reference>
<evidence type="ECO:0000313" key="3">
    <source>
        <dbReference type="Proteomes" id="UP000031668"/>
    </source>
</evidence>
<feature type="region of interest" description="Disordered" evidence="1">
    <location>
        <begin position="25"/>
        <end position="47"/>
    </location>
</feature>
<dbReference type="EMBL" id="JWZT01003604">
    <property type="protein sequence ID" value="KII66174.1"/>
    <property type="molecule type" value="Genomic_DNA"/>
</dbReference>
<protein>
    <recommendedName>
        <fullName evidence="4">Winged helix-turn helix domain-containing protein</fullName>
    </recommendedName>
</protein>
<proteinExistence type="predicted"/>
<gene>
    <name evidence="2" type="ORF">RF11_11997</name>
</gene>
<dbReference type="AlphaFoldDB" id="A0A0C2IL78"/>
<feature type="compositionally biased region" description="Basic and acidic residues" evidence="1">
    <location>
        <begin position="25"/>
        <end position="37"/>
    </location>
</feature>
<accession>A0A0C2IL78</accession>
<dbReference type="Proteomes" id="UP000031668">
    <property type="component" value="Unassembled WGS sequence"/>
</dbReference>
<evidence type="ECO:0000256" key="1">
    <source>
        <dbReference type="SAM" id="MobiDB-lite"/>
    </source>
</evidence>
<dbReference type="SUPFAM" id="SSF46689">
    <property type="entry name" value="Homeodomain-like"/>
    <property type="match status" value="1"/>
</dbReference>